<gene>
    <name evidence="1" type="ORF">EV215_1042</name>
</gene>
<reference evidence="1 2" key="1">
    <citation type="submission" date="2019-03" db="EMBL/GenBank/DDBJ databases">
        <title>Genomic Encyclopedia of Type Strains, Phase IV (KMG-IV): sequencing the most valuable type-strain genomes for metagenomic binning, comparative biology and taxonomic classification.</title>
        <authorList>
            <person name="Goeker M."/>
        </authorList>
    </citation>
    <scope>NUCLEOTIDE SEQUENCE [LARGE SCALE GENOMIC DNA]</scope>
    <source>
        <strain evidence="1 2">DSM 100055</strain>
    </source>
</reference>
<dbReference type="Gene3D" id="2.60.40.10">
    <property type="entry name" value="Immunoglobulins"/>
    <property type="match status" value="1"/>
</dbReference>
<evidence type="ECO:0008006" key="3">
    <source>
        <dbReference type="Google" id="ProtNLM"/>
    </source>
</evidence>
<dbReference type="InterPro" id="IPR008969">
    <property type="entry name" value="CarboxyPept-like_regulatory"/>
</dbReference>
<comment type="caution">
    <text evidence="1">The sequence shown here is derived from an EMBL/GenBank/DDBJ whole genome shotgun (WGS) entry which is preliminary data.</text>
</comment>
<evidence type="ECO:0000313" key="2">
    <source>
        <dbReference type="Proteomes" id="UP000294678"/>
    </source>
</evidence>
<dbReference type="Proteomes" id="UP000294678">
    <property type="component" value="Unassembled WGS sequence"/>
</dbReference>
<accession>A0AA46DYQ6</accession>
<proteinExistence type="predicted"/>
<name>A0AA46DYQ6_9FUSO</name>
<dbReference type="Pfam" id="PF13715">
    <property type="entry name" value="CarbopepD_reg_2"/>
    <property type="match status" value="1"/>
</dbReference>
<keyword evidence="2" id="KW-1185">Reference proteome</keyword>
<sequence>MKKNIFILFFIINIFLFAKEYNIYVFNENYSPISAASIIIDNTYYSTDFNGYLKVEIPNNEFFVSISKNGYINKKIFVSNNTNNINIMLIKKNMNSKKLFVGLKYDNNNNYYFLDSMNLNNFSFNSIINFYNDNKLIYSFDYHNSPISIDILPNIYDVKIINSYNSIIYKNIIINENTKPFLLFSMKKNTLLVKGIVKSNNYYIGGAKITFTDINNNNFETFSNITGNFYIELPKNDYTISIEKIGYKSNNIKLSVKNNIQNLELSLKELGGYISGYIIDEKNNPINNALININNSINSFSIYSNDKGFFKVKVPSGINILKITKNGYLTNGIIKNIKNYSSIENLYIKLEKKVSNLKGRVIANSEYASNVNIFLYKDNKHIATTTTNKNGFYIFENLPLFESYKIIIKNSLNKDIFTSKDIFLTDESDKEFNIFYNYNYKKLILEFPEKFYKPVYINNKKYLPDSNSLIYLDIDPNINSLEISIPEYNYKNILSLTNENKIYLKIKL</sequence>
<dbReference type="RefSeq" id="WP_134112933.1">
    <property type="nucleotide sequence ID" value="NZ_SOBG01000004.1"/>
</dbReference>
<dbReference type="AlphaFoldDB" id="A0AA46DYQ6"/>
<dbReference type="SUPFAM" id="SSF49464">
    <property type="entry name" value="Carboxypeptidase regulatory domain-like"/>
    <property type="match status" value="3"/>
</dbReference>
<dbReference type="Gene3D" id="2.60.40.1120">
    <property type="entry name" value="Carboxypeptidase-like, regulatory domain"/>
    <property type="match status" value="2"/>
</dbReference>
<protein>
    <recommendedName>
        <fullName evidence="3">Carboxypeptidase-like protein</fullName>
    </recommendedName>
</protein>
<dbReference type="SUPFAM" id="SSF49478">
    <property type="entry name" value="Cna protein B-type domain"/>
    <property type="match status" value="1"/>
</dbReference>
<organism evidence="1 2">
    <name type="scientific">Hypnocyclicus thermotrophus</name>
    <dbReference type="NCBI Taxonomy" id="1627895"/>
    <lineage>
        <taxon>Bacteria</taxon>
        <taxon>Fusobacteriati</taxon>
        <taxon>Fusobacteriota</taxon>
        <taxon>Fusobacteriia</taxon>
        <taxon>Fusobacteriales</taxon>
        <taxon>Fusobacteriaceae</taxon>
        <taxon>Hypnocyclicus</taxon>
    </lineage>
</organism>
<dbReference type="EMBL" id="SOBG01000004">
    <property type="protein sequence ID" value="TDT70497.1"/>
    <property type="molecule type" value="Genomic_DNA"/>
</dbReference>
<dbReference type="InterPro" id="IPR013783">
    <property type="entry name" value="Ig-like_fold"/>
</dbReference>
<evidence type="ECO:0000313" key="1">
    <source>
        <dbReference type="EMBL" id="TDT70497.1"/>
    </source>
</evidence>